<evidence type="ECO:0008006" key="3">
    <source>
        <dbReference type="Google" id="ProtNLM"/>
    </source>
</evidence>
<dbReference type="eggNOG" id="COG4972">
    <property type="taxonomic scope" value="Bacteria"/>
</dbReference>
<proteinExistence type="predicted"/>
<dbReference type="Proteomes" id="UP000000378">
    <property type="component" value="Chromosome"/>
</dbReference>
<dbReference type="KEGG" id="slp:Slip_1179"/>
<evidence type="ECO:0000313" key="1">
    <source>
        <dbReference type="EMBL" id="ADI01952.1"/>
    </source>
</evidence>
<dbReference type="OrthoDB" id="5291956at2"/>
<evidence type="ECO:0000313" key="2">
    <source>
        <dbReference type="Proteomes" id="UP000000378"/>
    </source>
</evidence>
<keyword evidence="2" id="KW-1185">Reference proteome</keyword>
<protein>
    <recommendedName>
        <fullName evidence="3">Tfp pilus assembly protein ATPase PilM-like protein</fullName>
    </recommendedName>
</protein>
<dbReference type="RefSeq" id="WP_013175354.1">
    <property type="nucleotide sequence ID" value="NC_014220.1"/>
</dbReference>
<reference evidence="2" key="1">
    <citation type="journal article" date="2010" name="Stand. Genomic Sci.">
        <title>Complete genome sequence of Syntrophothermus lipocalidus type strain (TGB-C1T).</title>
        <authorList>
            <consortium name="US DOE Joint Genome Institute (JGI-PGF)"/>
            <person name="Djao O."/>
            <person name="Zhang X."/>
            <person name="Lucas S."/>
            <person name="Lapidus A."/>
            <person name="Glavina Del Rio T."/>
            <person name="Nolan M."/>
            <person name="Tice H."/>
            <person name="Cheng J."/>
            <person name="Han C."/>
            <person name="Tapia R."/>
            <person name="Goodwin L."/>
            <person name="Pitluck S."/>
            <person name="Liolios K."/>
            <person name="Ivanova N."/>
            <person name="Mavromatis K."/>
            <person name="Mikhailova N."/>
            <person name="Ovchinnikova G."/>
            <person name="Pati A."/>
            <person name="Brambilla E."/>
            <person name="Chen A."/>
            <person name="Palaniappan K."/>
            <person name="Land M."/>
            <person name="Hauser L."/>
            <person name="Chang Y."/>
            <person name="Jeffries C."/>
            <person name="Rohde M."/>
            <person name="Sikorski J."/>
            <person name="Spring S."/>
            <person name="Goker M."/>
            <person name="Detter J."/>
            <person name="Woyke T."/>
            <person name="Bristow J."/>
            <person name="Eisen J."/>
            <person name="Markowitz V."/>
            <person name="Hugenholtz P."/>
            <person name="Kyrpides N."/>
            <person name="Klenk H."/>
        </authorList>
    </citation>
    <scope>NUCLEOTIDE SEQUENCE [LARGE SCALE GENOMIC DNA]</scope>
    <source>
        <strain evidence="2">DSM 12680 / TGB-C1</strain>
    </source>
</reference>
<sequence>MFRRNKLYISLEENCVRLLLGRADGKRVFVEGFAALSLEEGLGRARDAGDLFAVGERIKNLAQEQGLSAKRYMVVLDRRGIVARTARVPVLKPRLLDRFLRNEMGSFLPVDPEEYVSDYAVLQMVEEGNEKYYQVFLAGVPRFMVEQVGVMAQAWDAYVEAVEVAPRSVLRLFQRSSQPDSLVLNLRADGGFVMVMEKRGLLVYADLPFASLAGVEAGEVAREVRGYLDFYSSRNQGKTIDQVRLAGQAGCDGEWVRELAEFLPVPVEMLAASGVGLAVCGRRAEAFSQAECAYAALIGALLRKG</sequence>
<dbReference type="EMBL" id="CP002048">
    <property type="protein sequence ID" value="ADI01952.1"/>
    <property type="molecule type" value="Genomic_DNA"/>
</dbReference>
<name>D7CML7_SYNLT</name>
<reference evidence="1 2" key="2">
    <citation type="journal article" date="2010" name="Stand. Genomic Sci.">
        <title>Complete genome sequence of Syntrophothermus lipocalidus type strain (TGB-C1).</title>
        <authorList>
            <person name="Djao O.D."/>
            <person name="Zhang X."/>
            <person name="Lucas S."/>
            <person name="Lapidus A."/>
            <person name="Del Rio T.G."/>
            <person name="Nolan M."/>
            <person name="Tice H."/>
            <person name="Cheng J.F."/>
            <person name="Han C."/>
            <person name="Tapia R."/>
            <person name="Goodwin L."/>
            <person name="Pitluck S."/>
            <person name="Liolios K."/>
            <person name="Ivanova N."/>
            <person name="Mavromatis K."/>
            <person name="Mikhailova N."/>
            <person name="Ovchinnikova G."/>
            <person name="Pati A."/>
            <person name="Brambilla E."/>
            <person name="Chen A."/>
            <person name="Palaniappan K."/>
            <person name="Land M."/>
            <person name="Hauser L."/>
            <person name="Chang Y.J."/>
            <person name="Jeffries C.D."/>
            <person name="Rohde M."/>
            <person name="Sikorski J."/>
            <person name="Spring S."/>
            <person name="Goker M."/>
            <person name="Detter J.C."/>
            <person name="Woyke T."/>
            <person name="Bristow J."/>
            <person name="Eisen J.A."/>
            <person name="Markowitz V."/>
            <person name="Hugenholtz P."/>
            <person name="Kyrpides N.C."/>
            <person name="Klenk H.P."/>
        </authorList>
    </citation>
    <scope>NUCLEOTIDE SEQUENCE [LARGE SCALE GENOMIC DNA]</scope>
    <source>
        <strain evidence="2">DSM 12680 / TGB-C1</strain>
    </source>
</reference>
<accession>D7CML7</accession>
<dbReference type="AlphaFoldDB" id="D7CML7"/>
<organism evidence="1 2">
    <name type="scientific">Syntrophothermus lipocalidus (strain DSM 12680 / TGB-C1)</name>
    <dbReference type="NCBI Taxonomy" id="643648"/>
    <lineage>
        <taxon>Bacteria</taxon>
        <taxon>Bacillati</taxon>
        <taxon>Bacillota</taxon>
        <taxon>Clostridia</taxon>
        <taxon>Eubacteriales</taxon>
        <taxon>Syntrophomonadaceae</taxon>
        <taxon>Syntrophothermus</taxon>
    </lineage>
</organism>
<dbReference type="HOGENOM" id="CLU_911932_0_0_9"/>
<gene>
    <name evidence="1" type="ordered locus">Slip_1179</name>
</gene>
<dbReference type="STRING" id="643648.Slip_1179"/>